<dbReference type="HOGENOM" id="CLU_110038_0_0_1"/>
<reference evidence="2" key="1">
    <citation type="journal article" date="2011" name="PLoS Biol.">
        <title>Gene gain and loss during evolution of obligate parasitism in the white rust pathogen of Arabidopsis thaliana.</title>
        <authorList>
            <person name="Kemen E."/>
            <person name="Gardiner A."/>
            <person name="Schultz-Larsen T."/>
            <person name="Kemen A.C."/>
            <person name="Balmuth A.L."/>
            <person name="Robert-Seilaniantz A."/>
            <person name="Bailey K."/>
            <person name="Holub E."/>
            <person name="Studholme D.J."/>
            <person name="Maclean D."/>
            <person name="Jones J.D."/>
        </authorList>
    </citation>
    <scope>NUCLEOTIDE SEQUENCE</scope>
</reference>
<reference evidence="2" key="2">
    <citation type="submission" date="2011-02" db="EMBL/GenBank/DDBJ databases">
        <authorList>
            <person name="MacLean D."/>
        </authorList>
    </citation>
    <scope>NUCLEOTIDE SEQUENCE</scope>
</reference>
<keyword evidence="1" id="KW-0472">Membrane</keyword>
<keyword evidence="1" id="KW-1133">Transmembrane helix</keyword>
<organism evidence="2">
    <name type="scientific">Albugo laibachii Nc14</name>
    <dbReference type="NCBI Taxonomy" id="890382"/>
    <lineage>
        <taxon>Eukaryota</taxon>
        <taxon>Sar</taxon>
        <taxon>Stramenopiles</taxon>
        <taxon>Oomycota</taxon>
        <taxon>Peronosporomycetes</taxon>
        <taxon>Albuginales</taxon>
        <taxon>Albuginaceae</taxon>
        <taxon>Albugo</taxon>
    </lineage>
</organism>
<dbReference type="AlphaFoldDB" id="F0WH01"/>
<evidence type="ECO:0000313" key="2">
    <source>
        <dbReference type="EMBL" id="CCA20516.1"/>
    </source>
</evidence>
<feature type="transmembrane region" description="Helical" evidence="1">
    <location>
        <begin position="46"/>
        <end position="66"/>
    </location>
</feature>
<dbReference type="EMBL" id="FR824141">
    <property type="protein sequence ID" value="CCA20516.1"/>
    <property type="molecule type" value="Genomic_DNA"/>
</dbReference>
<proteinExistence type="predicted"/>
<name>F0WH01_9STRA</name>
<accession>F0WH01</accession>
<protein>
    <submittedName>
        <fullName evidence="2">Uncharacterized protein AlNc14C96G5876</fullName>
    </submittedName>
</protein>
<evidence type="ECO:0000256" key="1">
    <source>
        <dbReference type="SAM" id="Phobius"/>
    </source>
</evidence>
<gene>
    <name evidence="2" type="primary">AlNc14C96G5876</name>
    <name evidence="2" type="ORF">ALNC14_066590</name>
</gene>
<sequence>MTIDSQKWSSYDETTTELEAKDVVNEQLTSTNGSKSLLSTAMYNRLLFGALVGFPTGAVFGAIDGIRTFQKCGKLSFHATNAIAKTAVYTGGCFSSFFSTFQGVKAAVEFNRNGRQDAINIGVATTAATIPFLKVSYFRKNIPYAMMLVALDYFHSEP</sequence>
<keyword evidence="1" id="KW-0812">Transmembrane</keyword>